<keyword evidence="4" id="KW-1185">Reference proteome</keyword>
<evidence type="ECO:0000313" key="4">
    <source>
        <dbReference type="Proteomes" id="UP001497457"/>
    </source>
</evidence>
<feature type="domain" description="VWFA" evidence="2">
    <location>
        <begin position="63"/>
        <end position="231"/>
    </location>
</feature>
<feature type="region of interest" description="Disordered" evidence="1">
    <location>
        <begin position="1"/>
        <end position="21"/>
    </location>
</feature>
<evidence type="ECO:0000259" key="2">
    <source>
        <dbReference type="PROSITE" id="PS50234"/>
    </source>
</evidence>
<gene>
    <name evidence="3" type="ORF">URODEC1_LOCUS83524</name>
</gene>
<dbReference type="SUPFAM" id="SSF53300">
    <property type="entry name" value="vWA-like"/>
    <property type="match status" value="1"/>
</dbReference>
<dbReference type="EMBL" id="OZ075142">
    <property type="protein sequence ID" value="CAL5035518.1"/>
    <property type="molecule type" value="Genomic_DNA"/>
</dbReference>
<dbReference type="InterPro" id="IPR002035">
    <property type="entry name" value="VWF_A"/>
</dbReference>
<evidence type="ECO:0000256" key="1">
    <source>
        <dbReference type="SAM" id="MobiDB-lite"/>
    </source>
</evidence>
<dbReference type="AlphaFoldDB" id="A0ABC9DC69"/>
<dbReference type="Proteomes" id="UP001497457">
    <property type="component" value="Chromosome 32b"/>
</dbReference>
<accession>A0ABC9DC69</accession>
<dbReference type="PROSITE" id="PS50234">
    <property type="entry name" value="VWFA"/>
    <property type="match status" value="1"/>
</dbReference>
<protein>
    <recommendedName>
        <fullName evidence="2">VWFA domain-containing protein</fullName>
    </recommendedName>
</protein>
<evidence type="ECO:0000313" key="3">
    <source>
        <dbReference type="EMBL" id="CAL5035518.1"/>
    </source>
</evidence>
<dbReference type="PANTHER" id="PTHR10579">
    <property type="entry name" value="CALCIUM-ACTIVATED CHLORIDE CHANNEL REGULATOR"/>
    <property type="match status" value="1"/>
</dbReference>
<organism evidence="3 4">
    <name type="scientific">Urochloa decumbens</name>
    <dbReference type="NCBI Taxonomy" id="240449"/>
    <lineage>
        <taxon>Eukaryota</taxon>
        <taxon>Viridiplantae</taxon>
        <taxon>Streptophyta</taxon>
        <taxon>Embryophyta</taxon>
        <taxon>Tracheophyta</taxon>
        <taxon>Spermatophyta</taxon>
        <taxon>Magnoliopsida</taxon>
        <taxon>Liliopsida</taxon>
        <taxon>Poales</taxon>
        <taxon>Poaceae</taxon>
        <taxon>PACMAD clade</taxon>
        <taxon>Panicoideae</taxon>
        <taxon>Panicodae</taxon>
        <taxon>Paniceae</taxon>
        <taxon>Melinidinae</taxon>
        <taxon>Urochloa</taxon>
    </lineage>
</organism>
<feature type="compositionally biased region" description="Pro residues" evidence="1">
    <location>
        <begin position="9"/>
        <end position="21"/>
    </location>
</feature>
<dbReference type="Gene3D" id="3.40.50.410">
    <property type="entry name" value="von Willebrand factor, type A domain"/>
    <property type="match status" value="1"/>
</dbReference>
<name>A0ABC9DC69_9POAL</name>
<dbReference type="SMART" id="SM00327">
    <property type="entry name" value="VWA"/>
    <property type="match status" value="1"/>
</dbReference>
<dbReference type="Pfam" id="PF00092">
    <property type="entry name" value="VWA"/>
    <property type="match status" value="1"/>
</dbReference>
<sequence>MSFNDDEPIIPPPNSGPRPTPIVPGRVQLVSKNNNMAPLEENTQKVLLELTGGDSTSDRSGLDLVAVLDVSGSMQGEKIEKMKTAMKFVVKKLSSIDRLSIVTFLDTASRICPLRQVTEASQPQLLGLIDALRPGGNTNISDGLKTGLKVLADRKLSSGRVVGVMLMSDGQQNRGEPAAGVPIGNVPVYTFGFGADYDPTVLNAVARNSMGGTFSVVNDVDKLSMAFSQCLAGLLTVVVQDLTVTVARVDDESTIQKVAAGNYPQTQDADAGSVTVAFGDLYSKEVRKVIVDLLRARSRHPGGDLLVQGGREAVRRAARDGDRAAQRHGLPGG</sequence>
<proteinExistence type="predicted"/>
<dbReference type="InterPro" id="IPR036465">
    <property type="entry name" value="vWFA_dom_sf"/>
</dbReference>
<dbReference type="InterPro" id="IPR051266">
    <property type="entry name" value="CLCR"/>
</dbReference>
<dbReference type="PANTHER" id="PTHR10579:SF129">
    <property type="entry name" value="OS01G0640200 PROTEIN"/>
    <property type="match status" value="1"/>
</dbReference>
<reference evidence="3" key="1">
    <citation type="submission" date="2024-10" db="EMBL/GenBank/DDBJ databases">
        <authorList>
            <person name="Ryan C."/>
        </authorList>
    </citation>
    <scope>NUCLEOTIDE SEQUENCE [LARGE SCALE GENOMIC DNA]</scope>
</reference>